<proteinExistence type="predicted"/>
<dbReference type="AlphaFoldDB" id="A0A251VR33"/>
<organism evidence="1 2">
    <name type="scientific">Helianthus annuus</name>
    <name type="common">Common sunflower</name>
    <dbReference type="NCBI Taxonomy" id="4232"/>
    <lineage>
        <taxon>Eukaryota</taxon>
        <taxon>Viridiplantae</taxon>
        <taxon>Streptophyta</taxon>
        <taxon>Embryophyta</taxon>
        <taxon>Tracheophyta</taxon>
        <taxon>Spermatophyta</taxon>
        <taxon>Magnoliopsida</taxon>
        <taxon>eudicotyledons</taxon>
        <taxon>Gunneridae</taxon>
        <taxon>Pentapetalae</taxon>
        <taxon>asterids</taxon>
        <taxon>campanulids</taxon>
        <taxon>Asterales</taxon>
        <taxon>Asteraceae</taxon>
        <taxon>Asteroideae</taxon>
        <taxon>Heliantheae alliance</taxon>
        <taxon>Heliantheae</taxon>
        <taxon>Helianthus</taxon>
    </lineage>
</organism>
<dbReference type="Proteomes" id="UP000215914">
    <property type="component" value="Chromosome 1"/>
</dbReference>
<accession>A0A251VR33</accession>
<keyword evidence="2" id="KW-1185">Reference proteome</keyword>
<evidence type="ECO:0000313" key="2">
    <source>
        <dbReference type="Proteomes" id="UP000215914"/>
    </source>
</evidence>
<sequence>MKILAATRKPALLFSDICAFVIKRRPTDNDNNDAVINKTIDAVFFIALWCLNRVVIGNDLQWSCLRNLYRR</sequence>
<name>A0A251VR33_HELAN</name>
<reference evidence="2" key="1">
    <citation type="journal article" date="2017" name="Nature">
        <title>The sunflower genome provides insights into oil metabolism, flowering and Asterid evolution.</title>
        <authorList>
            <person name="Badouin H."/>
            <person name="Gouzy J."/>
            <person name="Grassa C.J."/>
            <person name="Murat F."/>
            <person name="Staton S.E."/>
            <person name="Cottret L."/>
            <person name="Lelandais-Briere C."/>
            <person name="Owens G.L."/>
            <person name="Carrere S."/>
            <person name="Mayjonade B."/>
            <person name="Legrand L."/>
            <person name="Gill N."/>
            <person name="Kane N.C."/>
            <person name="Bowers J.E."/>
            <person name="Hubner S."/>
            <person name="Bellec A."/>
            <person name="Berard A."/>
            <person name="Berges H."/>
            <person name="Blanchet N."/>
            <person name="Boniface M.C."/>
            <person name="Brunel D."/>
            <person name="Catrice O."/>
            <person name="Chaidir N."/>
            <person name="Claudel C."/>
            <person name="Donnadieu C."/>
            <person name="Faraut T."/>
            <person name="Fievet G."/>
            <person name="Helmstetter N."/>
            <person name="King M."/>
            <person name="Knapp S.J."/>
            <person name="Lai Z."/>
            <person name="Le Paslier M.C."/>
            <person name="Lippi Y."/>
            <person name="Lorenzon L."/>
            <person name="Mandel J.R."/>
            <person name="Marage G."/>
            <person name="Marchand G."/>
            <person name="Marquand E."/>
            <person name="Bret-Mestries E."/>
            <person name="Morien E."/>
            <person name="Nambeesan S."/>
            <person name="Nguyen T."/>
            <person name="Pegot-Espagnet P."/>
            <person name="Pouilly N."/>
            <person name="Raftis F."/>
            <person name="Sallet E."/>
            <person name="Schiex T."/>
            <person name="Thomas J."/>
            <person name="Vandecasteele C."/>
            <person name="Vares D."/>
            <person name="Vear F."/>
            <person name="Vautrin S."/>
            <person name="Crespi M."/>
            <person name="Mangin B."/>
            <person name="Burke J.M."/>
            <person name="Salse J."/>
            <person name="Munos S."/>
            <person name="Vincourt P."/>
            <person name="Rieseberg L.H."/>
            <person name="Langlade N.B."/>
        </authorList>
    </citation>
    <scope>NUCLEOTIDE SEQUENCE [LARGE SCALE GENOMIC DNA]</scope>
    <source>
        <strain evidence="2">cv. SF193</strain>
    </source>
</reference>
<gene>
    <name evidence="1" type="ORF">HannXRQ_Chr01g0023831</name>
</gene>
<dbReference type="EMBL" id="CM007890">
    <property type="protein sequence ID" value="OTG37894.1"/>
    <property type="molecule type" value="Genomic_DNA"/>
</dbReference>
<dbReference type="InParanoid" id="A0A251VR33"/>
<evidence type="ECO:0000313" key="1">
    <source>
        <dbReference type="EMBL" id="OTG37894.1"/>
    </source>
</evidence>
<protein>
    <submittedName>
        <fullName evidence="1">Uncharacterized protein</fullName>
    </submittedName>
</protein>